<dbReference type="Pfam" id="PF03959">
    <property type="entry name" value="FSH1"/>
    <property type="match status" value="1"/>
</dbReference>
<protein>
    <recommendedName>
        <fullName evidence="2">Serine hydrolase domain-containing protein</fullName>
    </recommendedName>
</protein>
<accession>A0A0E9NDF1</accession>
<reference evidence="3 4" key="3">
    <citation type="journal article" date="2015" name="Genome Announc.">
        <title>Draft Genome Sequence of the Archiascomycetous Yeast Saitoella complicata.</title>
        <authorList>
            <person name="Yamauchi K."/>
            <person name="Kondo S."/>
            <person name="Hamamoto M."/>
            <person name="Takahashi Y."/>
            <person name="Ogura Y."/>
            <person name="Hayashi T."/>
            <person name="Nishida H."/>
        </authorList>
    </citation>
    <scope>NUCLEOTIDE SEQUENCE [LARGE SCALE GENOMIC DNA]</scope>
    <source>
        <strain evidence="3 4">NRRL Y-17804</strain>
    </source>
</reference>
<evidence type="ECO:0000313" key="4">
    <source>
        <dbReference type="Proteomes" id="UP000033140"/>
    </source>
</evidence>
<evidence type="ECO:0000256" key="1">
    <source>
        <dbReference type="ARBA" id="ARBA00022801"/>
    </source>
</evidence>
<dbReference type="PANTHER" id="PTHR48070:SF6">
    <property type="entry name" value="ESTERASE OVCA2"/>
    <property type="match status" value="1"/>
</dbReference>
<dbReference type="InterPro" id="IPR029058">
    <property type="entry name" value="AB_hydrolase_fold"/>
</dbReference>
<gene>
    <name evidence="3" type="ORF">G7K_2055-t1</name>
</gene>
<sequence>MATQTAGKLLCLHGYTQSGATLHKKTSALRTTLRKSLALTFSFPTAPHRVQPFTENADDRESSAATLQADLGDEEGHWAWWTHDEEAKTYKGLDQGMDFLAKVLEEEGPFVGVMGFSQGAAMAAMLSSALERSLLKSSHPPLKFAIIYSGFRAGYPQYDNYYDPKIKTPTLHVIGQMDSIVVPERCQKLVEVCEGAEVMEHPGGHFVPSAAPYRKGVVEFIERCLKKGSEGERATL</sequence>
<evidence type="ECO:0000313" key="3">
    <source>
        <dbReference type="EMBL" id="GAO47859.1"/>
    </source>
</evidence>
<feature type="domain" description="Serine hydrolase" evidence="2">
    <location>
        <begin position="5"/>
        <end position="215"/>
    </location>
</feature>
<dbReference type="EMBL" id="BACD03000011">
    <property type="protein sequence ID" value="GAO47859.1"/>
    <property type="molecule type" value="Genomic_DNA"/>
</dbReference>
<dbReference type="Gene3D" id="3.40.50.1820">
    <property type="entry name" value="alpha/beta hydrolase"/>
    <property type="match status" value="1"/>
</dbReference>
<name>A0A0E9NDF1_SAICN</name>
<evidence type="ECO:0000259" key="2">
    <source>
        <dbReference type="Pfam" id="PF03959"/>
    </source>
</evidence>
<dbReference type="GO" id="GO:0016787">
    <property type="term" value="F:hydrolase activity"/>
    <property type="evidence" value="ECO:0007669"/>
    <property type="project" value="UniProtKB-KW"/>
</dbReference>
<dbReference type="FunFam" id="3.40.50.1820:FF:000073">
    <property type="entry name" value="esterase OVCA2 isoform X6"/>
    <property type="match status" value="1"/>
</dbReference>
<dbReference type="OMA" id="EEPRGWW"/>
<dbReference type="STRING" id="698492.A0A0E9NDF1"/>
<dbReference type="SUPFAM" id="SSF53474">
    <property type="entry name" value="alpha/beta-Hydrolases"/>
    <property type="match status" value="1"/>
</dbReference>
<keyword evidence="1" id="KW-0378">Hydrolase</keyword>
<dbReference type="GO" id="GO:0005737">
    <property type="term" value="C:cytoplasm"/>
    <property type="evidence" value="ECO:0007669"/>
    <property type="project" value="TreeGrafter"/>
</dbReference>
<dbReference type="RefSeq" id="XP_019027288.1">
    <property type="nucleotide sequence ID" value="XM_019167150.1"/>
</dbReference>
<dbReference type="AlphaFoldDB" id="A0A0E9NDF1"/>
<dbReference type="InterPro" id="IPR050593">
    <property type="entry name" value="LovG"/>
</dbReference>
<organism evidence="3 4">
    <name type="scientific">Saitoella complicata (strain BCRC 22490 / CBS 7301 / JCM 7358 / NBRC 10748 / NRRL Y-17804)</name>
    <dbReference type="NCBI Taxonomy" id="698492"/>
    <lineage>
        <taxon>Eukaryota</taxon>
        <taxon>Fungi</taxon>
        <taxon>Dikarya</taxon>
        <taxon>Ascomycota</taxon>
        <taxon>Taphrinomycotina</taxon>
        <taxon>Taphrinomycotina incertae sedis</taxon>
        <taxon>Saitoella</taxon>
    </lineage>
</organism>
<keyword evidence="4" id="KW-1185">Reference proteome</keyword>
<reference evidence="3 4" key="2">
    <citation type="journal article" date="2014" name="J. Gen. Appl. Microbiol.">
        <title>The early diverging ascomycetous budding yeast Saitoella complicata has three histone deacetylases belonging to the Clr6, Hos2, and Rpd3 lineages.</title>
        <authorList>
            <person name="Nishida H."/>
            <person name="Matsumoto T."/>
            <person name="Kondo S."/>
            <person name="Hamamoto M."/>
            <person name="Yoshikawa H."/>
        </authorList>
    </citation>
    <scope>NUCLEOTIDE SEQUENCE [LARGE SCALE GENOMIC DNA]</scope>
    <source>
        <strain evidence="3 4">NRRL Y-17804</strain>
    </source>
</reference>
<proteinExistence type="predicted"/>
<dbReference type="OrthoDB" id="2094269at2759"/>
<dbReference type="InterPro" id="IPR005645">
    <property type="entry name" value="FSH-like_dom"/>
</dbReference>
<dbReference type="Proteomes" id="UP000033140">
    <property type="component" value="Unassembled WGS sequence"/>
</dbReference>
<dbReference type="PANTHER" id="PTHR48070">
    <property type="entry name" value="ESTERASE OVCA2"/>
    <property type="match status" value="1"/>
</dbReference>
<comment type="caution">
    <text evidence="3">The sequence shown here is derived from an EMBL/GenBank/DDBJ whole genome shotgun (WGS) entry which is preliminary data.</text>
</comment>
<dbReference type="GO" id="GO:0019748">
    <property type="term" value="P:secondary metabolic process"/>
    <property type="evidence" value="ECO:0007669"/>
    <property type="project" value="TreeGrafter"/>
</dbReference>
<dbReference type="GO" id="GO:0005634">
    <property type="term" value="C:nucleus"/>
    <property type="evidence" value="ECO:0007669"/>
    <property type="project" value="TreeGrafter"/>
</dbReference>
<reference evidence="3 4" key="1">
    <citation type="journal article" date="2011" name="J. Gen. Appl. Microbiol.">
        <title>Draft genome sequencing of the enigmatic yeast Saitoella complicata.</title>
        <authorList>
            <person name="Nishida H."/>
            <person name="Hamamoto M."/>
            <person name="Sugiyama J."/>
        </authorList>
    </citation>
    <scope>NUCLEOTIDE SEQUENCE [LARGE SCALE GENOMIC DNA]</scope>
    <source>
        <strain evidence="3 4">NRRL Y-17804</strain>
    </source>
</reference>